<evidence type="ECO:0000313" key="3">
    <source>
        <dbReference type="Proteomes" id="UP000281564"/>
    </source>
</evidence>
<comment type="caution">
    <text evidence="2">The sequence shown here is derived from an EMBL/GenBank/DDBJ whole genome shotgun (WGS) entry which is preliminary data.</text>
</comment>
<dbReference type="Proteomes" id="UP000281564">
    <property type="component" value="Unassembled WGS sequence"/>
</dbReference>
<dbReference type="EMBL" id="QMDW01000018">
    <property type="protein sequence ID" value="RJX48659.1"/>
    <property type="molecule type" value="Genomic_DNA"/>
</dbReference>
<dbReference type="Gene3D" id="3.30.450.20">
    <property type="entry name" value="PAS domain"/>
    <property type="match status" value="1"/>
</dbReference>
<accession>A0A3A6Q7U1</accession>
<evidence type="ECO:0000259" key="1">
    <source>
        <dbReference type="PROSITE" id="PS50112"/>
    </source>
</evidence>
<sequence>MSSPHSKHNLLNNIEMLGSTGTPFSISEVSEVIDCDDEPLREKLAELVADGSLHTKEIGSEQVWWRPVENQTTLDTAERNDEHLSTADVTKCTECGREIKSQQEWRKAIFEGSRDAVFISDTDANFVEVNAAASDLTGYDREEL</sequence>
<dbReference type="CDD" id="cd00130">
    <property type="entry name" value="PAS"/>
    <property type="match status" value="1"/>
</dbReference>
<organism evidence="2 3">
    <name type="scientific">Halonotius pteroides</name>
    <dbReference type="NCBI Taxonomy" id="268735"/>
    <lineage>
        <taxon>Archaea</taxon>
        <taxon>Methanobacteriati</taxon>
        <taxon>Methanobacteriota</taxon>
        <taxon>Stenosarchaea group</taxon>
        <taxon>Halobacteria</taxon>
        <taxon>Halobacteriales</taxon>
        <taxon>Haloferacaceae</taxon>
        <taxon>Halonotius</taxon>
    </lineage>
</organism>
<feature type="non-terminal residue" evidence="2">
    <location>
        <position position="144"/>
    </location>
</feature>
<keyword evidence="3" id="KW-1185">Reference proteome</keyword>
<feature type="domain" description="PAS" evidence="1">
    <location>
        <begin position="102"/>
        <end position="144"/>
    </location>
</feature>
<reference evidence="2 3" key="1">
    <citation type="submission" date="2018-06" db="EMBL/GenBank/DDBJ databases">
        <title>Halonotius sp. F13-13 a new haloarchaeeon isolated from a solar saltern from Isla Cristina, Huelva, Spain.</title>
        <authorList>
            <person name="Duran-Viseras A."/>
            <person name="Sanchez-Porro C."/>
            <person name="Ventosa A."/>
        </authorList>
    </citation>
    <scope>NUCLEOTIDE SEQUENCE [LARGE SCALE GENOMIC DNA]</scope>
    <source>
        <strain evidence="2 3">CECT 7525</strain>
    </source>
</reference>
<gene>
    <name evidence="2" type="ORF">DP106_11325</name>
</gene>
<dbReference type="SUPFAM" id="SSF55785">
    <property type="entry name" value="PYP-like sensor domain (PAS domain)"/>
    <property type="match status" value="1"/>
</dbReference>
<dbReference type="PROSITE" id="PS50112">
    <property type="entry name" value="PAS"/>
    <property type="match status" value="1"/>
</dbReference>
<dbReference type="RefSeq" id="WP_120085461.1">
    <property type="nucleotide sequence ID" value="NZ_QMDW01000018.1"/>
</dbReference>
<dbReference type="InterPro" id="IPR013767">
    <property type="entry name" value="PAS_fold"/>
</dbReference>
<dbReference type="AlphaFoldDB" id="A0A3A6Q7U1"/>
<evidence type="ECO:0000313" key="2">
    <source>
        <dbReference type="EMBL" id="RJX48659.1"/>
    </source>
</evidence>
<dbReference type="InterPro" id="IPR000014">
    <property type="entry name" value="PAS"/>
</dbReference>
<protein>
    <recommendedName>
        <fullName evidence="1">PAS domain-containing protein</fullName>
    </recommendedName>
</protein>
<dbReference type="NCBIfam" id="TIGR00229">
    <property type="entry name" value="sensory_box"/>
    <property type="match status" value="1"/>
</dbReference>
<name>A0A3A6Q7U1_9EURY</name>
<dbReference type="GO" id="GO:0006355">
    <property type="term" value="P:regulation of DNA-templated transcription"/>
    <property type="evidence" value="ECO:0007669"/>
    <property type="project" value="InterPro"/>
</dbReference>
<dbReference type="InterPro" id="IPR035965">
    <property type="entry name" value="PAS-like_dom_sf"/>
</dbReference>
<proteinExistence type="predicted"/>
<dbReference type="Pfam" id="PF00989">
    <property type="entry name" value="PAS"/>
    <property type="match status" value="1"/>
</dbReference>